<feature type="transmembrane region" description="Helical" evidence="5">
    <location>
        <begin position="25"/>
        <end position="42"/>
    </location>
</feature>
<protein>
    <submittedName>
        <fullName evidence="6">Uncharacterized protein</fullName>
    </submittedName>
</protein>
<comment type="caution">
    <text evidence="6">The sequence shown here is derived from an EMBL/GenBank/DDBJ whole genome shotgun (WGS) entry which is preliminary data.</text>
</comment>
<dbReference type="InterPro" id="IPR039175">
    <property type="entry name" value="TIM22"/>
</dbReference>
<dbReference type="GO" id="GO:0008320">
    <property type="term" value="F:protein transmembrane transporter activity"/>
    <property type="evidence" value="ECO:0007669"/>
    <property type="project" value="TreeGrafter"/>
</dbReference>
<name>A0A4S4D4J4_CAMSN</name>
<proteinExistence type="predicted"/>
<keyword evidence="3 5" id="KW-1133">Transmembrane helix</keyword>
<evidence type="ECO:0000256" key="1">
    <source>
        <dbReference type="ARBA" id="ARBA00004141"/>
    </source>
</evidence>
<accession>A0A4S4D4J4</accession>
<organism evidence="6 7">
    <name type="scientific">Camellia sinensis var. sinensis</name>
    <name type="common">China tea</name>
    <dbReference type="NCBI Taxonomy" id="542762"/>
    <lineage>
        <taxon>Eukaryota</taxon>
        <taxon>Viridiplantae</taxon>
        <taxon>Streptophyta</taxon>
        <taxon>Embryophyta</taxon>
        <taxon>Tracheophyta</taxon>
        <taxon>Spermatophyta</taxon>
        <taxon>Magnoliopsida</taxon>
        <taxon>eudicotyledons</taxon>
        <taxon>Gunneridae</taxon>
        <taxon>Pentapetalae</taxon>
        <taxon>asterids</taxon>
        <taxon>Ericales</taxon>
        <taxon>Theaceae</taxon>
        <taxon>Camellia</taxon>
    </lineage>
</organism>
<evidence type="ECO:0000256" key="5">
    <source>
        <dbReference type="SAM" id="Phobius"/>
    </source>
</evidence>
<evidence type="ECO:0000313" key="6">
    <source>
        <dbReference type="EMBL" id="THF97271.1"/>
    </source>
</evidence>
<gene>
    <name evidence="6" type="ORF">TEA_009239</name>
</gene>
<reference evidence="6 7" key="1">
    <citation type="journal article" date="2018" name="Proc. Natl. Acad. Sci. U.S.A.">
        <title>Draft genome sequence of Camellia sinensis var. sinensis provides insights into the evolution of the tea genome and tea quality.</title>
        <authorList>
            <person name="Wei C."/>
            <person name="Yang H."/>
            <person name="Wang S."/>
            <person name="Zhao J."/>
            <person name="Liu C."/>
            <person name="Gao L."/>
            <person name="Xia E."/>
            <person name="Lu Y."/>
            <person name="Tai Y."/>
            <person name="She G."/>
            <person name="Sun J."/>
            <person name="Cao H."/>
            <person name="Tong W."/>
            <person name="Gao Q."/>
            <person name="Li Y."/>
            <person name="Deng W."/>
            <person name="Jiang X."/>
            <person name="Wang W."/>
            <person name="Chen Q."/>
            <person name="Zhang S."/>
            <person name="Li H."/>
            <person name="Wu J."/>
            <person name="Wang P."/>
            <person name="Li P."/>
            <person name="Shi C."/>
            <person name="Zheng F."/>
            <person name="Jian J."/>
            <person name="Huang B."/>
            <person name="Shan D."/>
            <person name="Shi M."/>
            <person name="Fang C."/>
            <person name="Yue Y."/>
            <person name="Li F."/>
            <person name="Li D."/>
            <person name="Wei S."/>
            <person name="Han B."/>
            <person name="Jiang C."/>
            <person name="Yin Y."/>
            <person name="Xia T."/>
            <person name="Zhang Z."/>
            <person name="Bennetzen J.L."/>
            <person name="Zhao S."/>
            <person name="Wan X."/>
        </authorList>
    </citation>
    <scope>NUCLEOTIDE SEQUENCE [LARGE SCALE GENOMIC DNA]</scope>
    <source>
        <strain evidence="7">cv. Shuchazao</strain>
        <tissue evidence="6">Leaf</tissue>
    </source>
</reference>
<dbReference type="PANTHER" id="PTHR14110">
    <property type="entry name" value="MITOCHONDRIAL IMPORT INNER MEMBRANE TRANSLOCASE SUBUNIT TIM22"/>
    <property type="match status" value="1"/>
</dbReference>
<dbReference type="EMBL" id="SDRB02012585">
    <property type="protein sequence ID" value="THF97271.1"/>
    <property type="molecule type" value="Genomic_DNA"/>
</dbReference>
<evidence type="ECO:0000256" key="2">
    <source>
        <dbReference type="ARBA" id="ARBA00022692"/>
    </source>
</evidence>
<keyword evidence="7" id="KW-1185">Reference proteome</keyword>
<evidence type="ECO:0000313" key="7">
    <source>
        <dbReference type="Proteomes" id="UP000306102"/>
    </source>
</evidence>
<dbReference type="PANTHER" id="PTHR14110:SF10">
    <property type="entry name" value="OS04G0376100 PROTEIN"/>
    <property type="match status" value="1"/>
</dbReference>
<dbReference type="AlphaFoldDB" id="A0A4S4D4J4"/>
<dbReference type="GO" id="GO:0045039">
    <property type="term" value="P:protein insertion into mitochondrial inner membrane"/>
    <property type="evidence" value="ECO:0007669"/>
    <property type="project" value="InterPro"/>
</dbReference>
<evidence type="ECO:0000256" key="3">
    <source>
        <dbReference type="ARBA" id="ARBA00022989"/>
    </source>
</evidence>
<sequence length="344" mass="37719">MGADDKTLEELNSSSSSSESWKERILFPTLLAGIAGGGVGLISKHGKVHGVANISASYGANFAIVTGCYCGIVIGNLYRLVEYVMTKRELLSSIRRVKEASSMESETVSDKVYTKGRCRSIFYKGFGSWQWRHLREYPLILVSHTLLSERNFGVKSYWDTLCSMVKRSVSIPDRKLFNSNMSGFKDIGSRYWMPSPSTQGDWFVMGIGVVRGNPRRWRALQWPGITGGGEEEIKASLERERGWQPQEYWSPSKLLDRWLVLLNSVRSDISPSAVCGLSAGGEQRVVVIVVNGGGNGWGNWVVEGRGAAGAREFVRASRASKPDDLLNSAIAGLGSGAILGRLQG</sequence>
<comment type="subcellular location">
    <subcellularLocation>
        <location evidence="1">Membrane</location>
        <topology evidence="1">Multi-pass membrane protein</topology>
    </subcellularLocation>
</comment>
<feature type="transmembrane region" description="Helical" evidence="5">
    <location>
        <begin position="62"/>
        <end position="81"/>
    </location>
</feature>
<dbReference type="Proteomes" id="UP000306102">
    <property type="component" value="Unassembled WGS sequence"/>
</dbReference>
<evidence type="ECO:0000256" key="4">
    <source>
        <dbReference type="ARBA" id="ARBA00023136"/>
    </source>
</evidence>
<keyword evidence="2 5" id="KW-0812">Transmembrane</keyword>
<dbReference type="GO" id="GO:0042721">
    <property type="term" value="C:TIM22 mitochondrial import inner membrane insertion complex"/>
    <property type="evidence" value="ECO:0007669"/>
    <property type="project" value="InterPro"/>
</dbReference>
<dbReference type="GO" id="GO:0030943">
    <property type="term" value="F:mitochondrion targeting sequence binding"/>
    <property type="evidence" value="ECO:0007669"/>
    <property type="project" value="TreeGrafter"/>
</dbReference>
<keyword evidence="4 5" id="KW-0472">Membrane</keyword>